<evidence type="ECO:0000256" key="3">
    <source>
        <dbReference type="ARBA" id="ARBA00022801"/>
    </source>
</evidence>
<evidence type="ECO:0000313" key="8">
    <source>
        <dbReference type="EMBL" id="GAA1970645.1"/>
    </source>
</evidence>
<sequence>MSVRPIVITGEPVLHRAAALVTEVDDELRTLVEDMYETNVAANGVGLAAPQVGVGLRVFVWKMANEDGVPEQGHVINPTVTTPRIPQERPNPDEDTEGCLSVPGEAFPLKRADRAHVVGVDLDGNRVEFDATGWFARCMQHEYDHLNGTLYVDRLDDRQAKKARKAVKRNGWGKPGNSWHPGVDRDPFGHDEHDDHDQHEHGSEPAYQRGGDAGDRHSDELIG</sequence>
<dbReference type="EC" id="3.5.1.88" evidence="6"/>
<keyword evidence="4 6" id="KW-0648">Protein biosynthesis</keyword>
<dbReference type="EMBL" id="BAAAPU010000003">
    <property type="protein sequence ID" value="GAA1970645.1"/>
    <property type="molecule type" value="Genomic_DNA"/>
</dbReference>
<comment type="caution">
    <text evidence="8">The sequence shown here is derived from an EMBL/GenBank/DDBJ whole genome shotgun (WGS) entry which is preliminary data.</text>
</comment>
<dbReference type="InterPro" id="IPR036821">
    <property type="entry name" value="Peptide_deformylase_sf"/>
</dbReference>
<keyword evidence="5 6" id="KW-0408">Iron</keyword>
<organism evidence="8 9">
    <name type="scientific">Terrabacter lapilli</name>
    <dbReference type="NCBI Taxonomy" id="436231"/>
    <lineage>
        <taxon>Bacteria</taxon>
        <taxon>Bacillati</taxon>
        <taxon>Actinomycetota</taxon>
        <taxon>Actinomycetes</taxon>
        <taxon>Micrococcales</taxon>
        <taxon>Intrasporangiaceae</taxon>
        <taxon>Terrabacter</taxon>
    </lineage>
</organism>
<keyword evidence="3 6" id="KW-0378">Hydrolase</keyword>
<feature type="compositionally biased region" description="Basic and acidic residues" evidence="7">
    <location>
        <begin position="212"/>
        <end position="223"/>
    </location>
</feature>
<accession>A0ABP5CYH0</accession>
<dbReference type="PANTHER" id="PTHR10458:SF2">
    <property type="entry name" value="PEPTIDE DEFORMYLASE, MITOCHONDRIAL"/>
    <property type="match status" value="1"/>
</dbReference>
<feature type="binding site" evidence="6">
    <location>
        <position position="145"/>
    </location>
    <ligand>
        <name>Fe cation</name>
        <dbReference type="ChEBI" id="CHEBI:24875"/>
    </ligand>
</feature>
<evidence type="ECO:0000256" key="2">
    <source>
        <dbReference type="ARBA" id="ARBA00022723"/>
    </source>
</evidence>
<dbReference type="Proteomes" id="UP001500013">
    <property type="component" value="Unassembled WGS sequence"/>
</dbReference>
<comment type="function">
    <text evidence="6">Removes the formyl group from the N-terminal Met of newly synthesized proteins. Requires at least a dipeptide for an efficient rate of reaction. N-terminal L-methionine is a prerequisite for activity but the enzyme has broad specificity at other positions.</text>
</comment>
<dbReference type="NCBIfam" id="NF001159">
    <property type="entry name" value="PRK00150.1-3"/>
    <property type="match status" value="1"/>
</dbReference>
<comment type="cofactor">
    <cofactor evidence="6">
        <name>Fe(2+)</name>
        <dbReference type="ChEBI" id="CHEBI:29033"/>
    </cofactor>
    <text evidence="6">Binds 1 Fe(2+) ion.</text>
</comment>
<dbReference type="HAMAP" id="MF_00163">
    <property type="entry name" value="Pep_deformylase"/>
    <property type="match status" value="1"/>
</dbReference>
<comment type="catalytic activity">
    <reaction evidence="6">
        <text>N-terminal N-formyl-L-methionyl-[peptide] + H2O = N-terminal L-methionyl-[peptide] + formate</text>
        <dbReference type="Rhea" id="RHEA:24420"/>
        <dbReference type="Rhea" id="RHEA-COMP:10639"/>
        <dbReference type="Rhea" id="RHEA-COMP:10640"/>
        <dbReference type="ChEBI" id="CHEBI:15377"/>
        <dbReference type="ChEBI" id="CHEBI:15740"/>
        <dbReference type="ChEBI" id="CHEBI:49298"/>
        <dbReference type="ChEBI" id="CHEBI:64731"/>
        <dbReference type="EC" id="3.5.1.88"/>
    </reaction>
</comment>
<evidence type="ECO:0000313" key="9">
    <source>
        <dbReference type="Proteomes" id="UP001500013"/>
    </source>
</evidence>
<dbReference type="RefSeq" id="WP_344058675.1">
    <property type="nucleotide sequence ID" value="NZ_BAAAPU010000003.1"/>
</dbReference>
<reference evidence="9" key="1">
    <citation type="journal article" date="2019" name="Int. J. Syst. Evol. Microbiol.">
        <title>The Global Catalogue of Microorganisms (GCM) 10K type strain sequencing project: providing services to taxonomists for standard genome sequencing and annotation.</title>
        <authorList>
            <consortium name="The Broad Institute Genomics Platform"/>
            <consortium name="The Broad Institute Genome Sequencing Center for Infectious Disease"/>
            <person name="Wu L."/>
            <person name="Ma J."/>
        </authorList>
    </citation>
    <scope>NUCLEOTIDE SEQUENCE [LARGE SCALE GENOMIC DNA]</scope>
    <source>
        <strain evidence="9">JCM 15628</strain>
    </source>
</reference>
<gene>
    <name evidence="6" type="primary">def</name>
    <name evidence="8" type="ORF">GCM10009817_08190</name>
</gene>
<dbReference type="PANTHER" id="PTHR10458">
    <property type="entry name" value="PEPTIDE DEFORMYLASE"/>
    <property type="match status" value="1"/>
</dbReference>
<feature type="region of interest" description="Disordered" evidence="7">
    <location>
        <begin position="162"/>
        <end position="223"/>
    </location>
</feature>
<evidence type="ECO:0000256" key="6">
    <source>
        <dbReference type="HAMAP-Rule" id="MF_00163"/>
    </source>
</evidence>
<keyword evidence="9" id="KW-1185">Reference proteome</keyword>
<protein>
    <recommendedName>
        <fullName evidence="6">Peptide deformylase</fullName>
        <shortName evidence="6">PDF</shortName>
        <ecNumber evidence="6">3.5.1.88</ecNumber>
    </recommendedName>
    <alternativeName>
        <fullName evidence="6">Polypeptide deformylase</fullName>
    </alternativeName>
</protein>
<keyword evidence="2 6" id="KW-0479">Metal-binding</keyword>
<feature type="compositionally biased region" description="Basic and acidic residues" evidence="7">
    <location>
        <begin position="182"/>
        <end position="203"/>
    </location>
</feature>
<evidence type="ECO:0000256" key="4">
    <source>
        <dbReference type="ARBA" id="ARBA00022917"/>
    </source>
</evidence>
<dbReference type="PRINTS" id="PR01576">
    <property type="entry name" value="PDEFORMYLASE"/>
</dbReference>
<dbReference type="NCBIfam" id="TIGR00079">
    <property type="entry name" value="pept_deformyl"/>
    <property type="match status" value="1"/>
</dbReference>
<dbReference type="Gene3D" id="3.90.45.10">
    <property type="entry name" value="Peptide deformylase"/>
    <property type="match status" value="1"/>
</dbReference>
<feature type="active site" evidence="6">
    <location>
        <position position="142"/>
    </location>
</feature>
<dbReference type="Pfam" id="PF01327">
    <property type="entry name" value="Pep_deformylase"/>
    <property type="match status" value="1"/>
</dbReference>
<evidence type="ECO:0000256" key="7">
    <source>
        <dbReference type="SAM" id="MobiDB-lite"/>
    </source>
</evidence>
<feature type="binding site" evidence="6">
    <location>
        <position position="99"/>
    </location>
    <ligand>
        <name>Fe cation</name>
        <dbReference type="ChEBI" id="CHEBI:24875"/>
    </ligand>
</feature>
<dbReference type="InterPro" id="IPR023635">
    <property type="entry name" value="Peptide_deformylase"/>
</dbReference>
<evidence type="ECO:0000256" key="5">
    <source>
        <dbReference type="ARBA" id="ARBA00023004"/>
    </source>
</evidence>
<comment type="similarity">
    <text evidence="1 6">Belongs to the polypeptide deformylase family.</text>
</comment>
<proteinExistence type="inferred from homology"/>
<name>A0ABP5CYH0_9MICO</name>
<feature type="binding site" evidence="6">
    <location>
        <position position="141"/>
    </location>
    <ligand>
        <name>Fe cation</name>
        <dbReference type="ChEBI" id="CHEBI:24875"/>
    </ligand>
</feature>
<dbReference type="SUPFAM" id="SSF56420">
    <property type="entry name" value="Peptide deformylase"/>
    <property type="match status" value="1"/>
</dbReference>
<evidence type="ECO:0000256" key="1">
    <source>
        <dbReference type="ARBA" id="ARBA00010759"/>
    </source>
</evidence>
<dbReference type="CDD" id="cd00487">
    <property type="entry name" value="Pep_deformylase"/>
    <property type="match status" value="1"/>
</dbReference>